<dbReference type="InterPro" id="IPR001990">
    <property type="entry name" value="Granin"/>
</dbReference>
<feature type="compositionally biased region" description="Basic and acidic residues" evidence="8">
    <location>
        <begin position="126"/>
        <end position="135"/>
    </location>
</feature>
<dbReference type="PROSITE" id="PS00423">
    <property type="entry name" value="GRANINS_2"/>
    <property type="match status" value="1"/>
</dbReference>
<comment type="subcellular location">
    <subcellularLocation>
        <location evidence="1">Cytoplasmic vesicle</location>
        <location evidence="1">Secretory vesicle</location>
    </subcellularLocation>
    <subcellularLocation>
        <location evidence="2">Secreted</location>
    </subcellularLocation>
</comment>
<dbReference type="GO" id="GO:0042583">
    <property type="term" value="C:chromaffin granule"/>
    <property type="evidence" value="ECO:0007669"/>
    <property type="project" value="TreeGrafter"/>
</dbReference>
<dbReference type="GO" id="GO:0005615">
    <property type="term" value="C:extracellular space"/>
    <property type="evidence" value="ECO:0007669"/>
    <property type="project" value="TreeGrafter"/>
</dbReference>
<dbReference type="InterPro" id="IPR001819">
    <property type="entry name" value="Chromogranin_AB"/>
</dbReference>
<feature type="chain" id="PRO_5029519752" description="Chromogranin-A" evidence="9">
    <location>
        <begin position="20"/>
        <end position="473"/>
    </location>
</feature>
<dbReference type="PROSITE" id="PS00422">
    <property type="entry name" value="GRANINS_1"/>
    <property type="match status" value="1"/>
</dbReference>
<keyword evidence="5" id="KW-1015">Disulfide bond</keyword>
<sequence length="473" mass="54253">TMSRPELLAVLLLAVPAVSLPVTNDMNKGDTKVMKCIVEVISDTLSKPNPLPISEECLETLRGDERIISILRHQNLLKELQEIAAQEGTVAFPYFLLLDTGANERTQQQKKNSGFEDELSEVLESQNDKNKERGSLADLAAQKPQQNEDSREEGKNSLEEREPRPQDTDLVEKEGREEAESNDIRDTEDTHRNKVLDNHIGKNFSEDEQQQQGDEEEEPRGSRDSLELEDEGEEPSRQGQEHSKEVAGERVEREDDADEAAEEDPTEAERSLDLAEEDEEAEEMRGGDNSDDELGFGKDVQSSEEEEEEEEEEQPRALRGGRHRLEDEGMQAEEDTFQPRDAKSDEMEEESSREWEDTKRWNKMDELAKQLTSKKRMEENDSEEDPDRSMKKTFRSRKYAFSSPEEDVRRSWKRHSKEDSSEGGFPLVPMPEEKKDEEGSANRRTEDQELESLAAIEAELERVAHKLHELRRG</sequence>
<feature type="compositionally biased region" description="Basic and acidic residues" evidence="8">
    <location>
        <begin position="431"/>
        <end position="447"/>
    </location>
</feature>
<dbReference type="Pfam" id="PF01271">
    <property type="entry name" value="Granin"/>
    <property type="match status" value="2"/>
</dbReference>
<feature type="compositionally biased region" description="Basic and acidic residues" evidence="8">
    <location>
        <begin position="406"/>
        <end position="420"/>
    </location>
</feature>
<feature type="region of interest" description="Disordered" evidence="8">
    <location>
        <begin position="107"/>
        <end position="451"/>
    </location>
</feature>
<dbReference type="GO" id="GO:0042742">
    <property type="term" value="P:defense response to bacterium"/>
    <property type="evidence" value="ECO:0007669"/>
    <property type="project" value="TreeGrafter"/>
</dbReference>
<feature type="compositionally biased region" description="Basic and acidic residues" evidence="8">
    <location>
        <begin position="337"/>
        <end position="368"/>
    </location>
</feature>
<comment type="similarity">
    <text evidence="3">Belongs to the chromogranin/secretogranin protein family.</text>
</comment>
<dbReference type="GO" id="GO:0046676">
    <property type="term" value="P:negative regulation of insulin secretion"/>
    <property type="evidence" value="ECO:0007669"/>
    <property type="project" value="TreeGrafter"/>
</dbReference>
<feature type="signal peptide" evidence="9">
    <location>
        <begin position="1"/>
        <end position="19"/>
    </location>
</feature>
<comment type="caution">
    <text evidence="10">The sequence shown here is derived from an EMBL/GenBank/DDBJ whole genome shotgun (WGS) entry which is preliminary data.</text>
</comment>
<keyword evidence="9" id="KW-0732">Signal</keyword>
<name>A0A7L2N219_9PASS</name>
<accession>A0A7L2N219</accession>
<feature type="compositionally biased region" description="Basic and acidic residues" evidence="8">
    <location>
        <begin position="234"/>
        <end position="253"/>
    </location>
</feature>
<evidence type="ECO:0000313" key="10">
    <source>
        <dbReference type="EMBL" id="NXR65742.1"/>
    </source>
</evidence>
<feature type="compositionally biased region" description="Acidic residues" evidence="8">
    <location>
        <begin position="206"/>
        <end position="218"/>
    </location>
</feature>
<proteinExistence type="inferred from homology"/>
<dbReference type="PANTHER" id="PTHR10583:SF1">
    <property type="entry name" value="CHROMOGRANIN-A"/>
    <property type="match status" value="1"/>
</dbReference>
<dbReference type="GO" id="GO:0086030">
    <property type="term" value="P:adenylate cyclase-activating adrenergic receptor signaling pathway involved in cardiac muscle relaxation"/>
    <property type="evidence" value="ECO:0007669"/>
    <property type="project" value="TreeGrafter"/>
</dbReference>
<evidence type="ECO:0000256" key="7">
    <source>
        <dbReference type="ARBA" id="ARBA00040787"/>
    </source>
</evidence>
<keyword evidence="6" id="KW-0968">Cytoplasmic vesicle</keyword>
<dbReference type="GO" id="GO:0030133">
    <property type="term" value="C:transport vesicle"/>
    <property type="evidence" value="ECO:0007669"/>
    <property type="project" value="UniProtKB-SubCell"/>
</dbReference>
<evidence type="ECO:0000256" key="1">
    <source>
        <dbReference type="ARBA" id="ARBA00004398"/>
    </source>
</evidence>
<feature type="non-terminal residue" evidence="10">
    <location>
        <position position="473"/>
    </location>
</feature>
<evidence type="ECO:0000256" key="3">
    <source>
        <dbReference type="ARBA" id="ARBA00005723"/>
    </source>
</evidence>
<evidence type="ECO:0000256" key="4">
    <source>
        <dbReference type="ARBA" id="ARBA00022525"/>
    </source>
</evidence>
<dbReference type="PANTHER" id="PTHR10583">
    <property type="entry name" value="CHROMOGRANIN"/>
    <property type="match status" value="1"/>
</dbReference>
<organism evidence="10 11">
    <name type="scientific">Rhadina sibilatrix</name>
    <dbReference type="NCBI Taxonomy" id="2585818"/>
    <lineage>
        <taxon>Eukaryota</taxon>
        <taxon>Metazoa</taxon>
        <taxon>Chordata</taxon>
        <taxon>Craniata</taxon>
        <taxon>Vertebrata</taxon>
        <taxon>Euteleostomi</taxon>
        <taxon>Archelosauria</taxon>
        <taxon>Archosauria</taxon>
        <taxon>Dinosauria</taxon>
        <taxon>Saurischia</taxon>
        <taxon>Theropoda</taxon>
        <taxon>Coelurosauria</taxon>
        <taxon>Aves</taxon>
        <taxon>Neognathae</taxon>
        <taxon>Neoaves</taxon>
        <taxon>Telluraves</taxon>
        <taxon>Australaves</taxon>
        <taxon>Passeriformes</taxon>
        <taxon>Sylvioidea</taxon>
        <taxon>Phylloscopidae</taxon>
        <taxon>Rhadina</taxon>
    </lineage>
</organism>
<dbReference type="GO" id="GO:0033604">
    <property type="term" value="P:negative regulation of catecholamine secretion"/>
    <property type="evidence" value="ECO:0007669"/>
    <property type="project" value="TreeGrafter"/>
</dbReference>
<dbReference type="PRINTS" id="PR00659">
    <property type="entry name" value="CHROMOGRANIN"/>
</dbReference>
<reference evidence="10 11" key="1">
    <citation type="submission" date="2019-09" db="EMBL/GenBank/DDBJ databases">
        <title>Bird 10,000 Genomes (B10K) Project - Family phase.</title>
        <authorList>
            <person name="Zhang G."/>
        </authorList>
    </citation>
    <scope>NUCLEOTIDE SEQUENCE [LARGE SCALE GENOMIC DNA]</scope>
    <source>
        <strain evidence="10">B10K-DU-002-26</strain>
        <tissue evidence="10">Muscle</tissue>
    </source>
</reference>
<evidence type="ECO:0000256" key="6">
    <source>
        <dbReference type="ARBA" id="ARBA00023329"/>
    </source>
</evidence>
<evidence type="ECO:0000313" key="11">
    <source>
        <dbReference type="Proteomes" id="UP000587697"/>
    </source>
</evidence>
<feature type="compositionally biased region" description="Acidic residues" evidence="8">
    <location>
        <begin position="254"/>
        <end position="266"/>
    </location>
</feature>
<dbReference type="AlphaFoldDB" id="A0A7L2N219"/>
<feature type="compositionally biased region" description="Basic and acidic residues" evidence="8">
    <location>
        <begin position="146"/>
        <end position="200"/>
    </location>
</feature>
<keyword evidence="4" id="KW-0964">Secreted</keyword>
<evidence type="ECO:0000256" key="8">
    <source>
        <dbReference type="SAM" id="MobiDB-lite"/>
    </source>
</evidence>
<dbReference type="EMBL" id="VWYO01017600">
    <property type="protein sequence ID" value="NXR65742.1"/>
    <property type="molecule type" value="Genomic_DNA"/>
</dbReference>
<evidence type="ECO:0000256" key="5">
    <source>
        <dbReference type="ARBA" id="ARBA00023157"/>
    </source>
</evidence>
<feature type="compositionally biased region" description="Acidic residues" evidence="8">
    <location>
        <begin position="302"/>
        <end position="313"/>
    </location>
</feature>
<dbReference type="InterPro" id="IPR018054">
    <property type="entry name" value="Chromogranin_CS"/>
</dbReference>
<protein>
    <recommendedName>
        <fullName evidence="7">Chromogranin-A</fullName>
    </recommendedName>
</protein>
<keyword evidence="11" id="KW-1185">Reference proteome</keyword>
<gene>
    <name evidence="10" type="primary">Chga</name>
    <name evidence="10" type="ORF">RHASIB_R04855</name>
</gene>
<dbReference type="Proteomes" id="UP000587697">
    <property type="component" value="Unassembled WGS sequence"/>
</dbReference>
<evidence type="ECO:0000256" key="9">
    <source>
        <dbReference type="SAM" id="SignalP"/>
    </source>
</evidence>
<feature type="non-terminal residue" evidence="10">
    <location>
        <position position="1"/>
    </location>
</feature>
<evidence type="ECO:0000256" key="2">
    <source>
        <dbReference type="ARBA" id="ARBA00004613"/>
    </source>
</evidence>